<dbReference type="PANTHER" id="PTHR44591:SF3">
    <property type="entry name" value="RESPONSE REGULATORY DOMAIN-CONTAINING PROTEIN"/>
    <property type="match status" value="1"/>
</dbReference>
<dbReference type="PANTHER" id="PTHR44591">
    <property type="entry name" value="STRESS RESPONSE REGULATOR PROTEIN 1"/>
    <property type="match status" value="1"/>
</dbReference>
<gene>
    <name evidence="4" type="ORF">GRX03_14110</name>
</gene>
<dbReference type="Pfam" id="PF00072">
    <property type="entry name" value="Response_reg"/>
    <property type="match status" value="1"/>
</dbReference>
<keyword evidence="5" id="KW-1185">Reference proteome</keyword>
<protein>
    <submittedName>
        <fullName evidence="4">Response regulator</fullName>
    </submittedName>
</protein>
<dbReference type="InterPro" id="IPR001789">
    <property type="entry name" value="Sig_transdc_resp-reg_receiver"/>
</dbReference>
<dbReference type="CDD" id="cd00156">
    <property type="entry name" value="REC"/>
    <property type="match status" value="1"/>
</dbReference>
<dbReference type="Gene3D" id="3.40.50.2300">
    <property type="match status" value="1"/>
</dbReference>
<feature type="modified residue" description="4-aspartylphosphate" evidence="2">
    <location>
        <position position="55"/>
    </location>
</feature>
<dbReference type="AlphaFoldDB" id="A0A6B0T3S8"/>
<dbReference type="SUPFAM" id="SSF52172">
    <property type="entry name" value="CheY-like"/>
    <property type="match status" value="1"/>
</dbReference>
<reference evidence="4 5" key="1">
    <citation type="submission" date="2019-12" db="EMBL/GenBank/DDBJ databases">
        <title>Isolation and characterization of three novel carbon monoxide-oxidizing members of Halobacteria from salione crusts and soils.</title>
        <authorList>
            <person name="Myers M.R."/>
            <person name="King G.M."/>
        </authorList>
    </citation>
    <scope>NUCLEOTIDE SEQUENCE [LARGE SCALE GENOMIC DNA]</scope>
    <source>
        <strain evidence="4 5">WSH3</strain>
    </source>
</reference>
<evidence type="ECO:0000256" key="2">
    <source>
        <dbReference type="PROSITE-ProRule" id="PRU00169"/>
    </source>
</evidence>
<dbReference type="EMBL" id="WUUT01000006">
    <property type="protein sequence ID" value="MXR52734.1"/>
    <property type="molecule type" value="Genomic_DNA"/>
</dbReference>
<dbReference type="SMART" id="SM00448">
    <property type="entry name" value="REC"/>
    <property type="match status" value="1"/>
</dbReference>
<evidence type="ECO:0000256" key="1">
    <source>
        <dbReference type="ARBA" id="ARBA00022553"/>
    </source>
</evidence>
<sequence length="178" mass="19948">MTGEESASVLIVDDERPLLESYAAMLERSYEVQTAATGAEALEAVDEQTDVVLLDRRMQEYEGEELLARIRDRGLDCQVVFCSAVVPDVEILSVEPDGYLHKPVGTDELIETVERQLEQADEPESVREYLRLEGLKSTLEEAQPLSRLQSTAAYQDLLDRVERKKQCLDNSHHSAPAA</sequence>
<proteinExistence type="predicted"/>
<dbReference type="OrthoDB" id="86314at2157"/>
<keyword evidence="1 2" id="KW-0597">Phosphoprotein</keyword>
<dbReference type="Proteomes" id="UP000466535">
    <property type="component" value="Unassembled WGS sequence"/>
</dbReference>
<feature type="domain" description="Response regulatory" evidence="3">
    <location>
        <begin position="8"/>
        <end position="117"/>
    </location>
</feature>
<evidence type="ECO:0000313" key="5">
    <source>
        <dbReference type="Proteomes" id="UP000466535"/>
    </source>
</evidence>
<dbReference type="PROSITE" id="PS50110">
    <property type="entry name" value="RESPONSE_REGULATORY"/>
    <property type="match status" value="1"/>
</dbReference>
<dbReference type="InterPro" id="IPR011006">
    <property type="entry name" value="CheY-like_superfamily"/>
</dbReference>
<name>A0A6B0T3S8_9EURY</name>
<dbReference type="GO" id="GO:0000160">
    <property type="term" value="P:phosphorelay signal transduction system"/>
    <property type="evidence" value="ECO:0007669"/>
    <property type="project" value="InterPro"/>
</dbReference>
<dbReference type="InterPro" id="IPR013971">
    <property type="entry name" value="HalX_domain"/>
</dbReference>
<dbReference type="Pfam" id="PF08663">
    <property type="entry name" value="HalX"/>
    <property type="match status" value="1"/>
</dbReference>
<organism evidence="4 5">
    <name type="scientific">Halovenus carboxidivorans</name>
    <dbReference type="NCBI Taxonomy" id="2692199"/>
    <lineage>
        <taxon>Archaea</taxon>
        <taxon>Methanobacteriati</taxon>
        <taxon>Methanobacteriota</taxon>
        <taxon>Stenosarchaea group</taxon>
        <taxon>Halobacteria</taxon>
        <taxon>Halobacteriales</taxon>
        <taxon>Haloarculaceae</taxon>
        <taxon>Halovenus</taxon>
    </lineage>
</organism>
<accession>A0A6B0T3S8</accession>
<evidence type="ECO:0000313" key="4">
    <source>
        <dbReference type="EMBL" id="MXR52734.1"/>
    </source>
</evidence>
<comment type="caution">
    <text evidence="4">The sequence shown here is derived from an EMBL/GenBank/DDBJ whole genome shotgun (WGS) entry which is preliminary data.</text>
</comment>
<dbReference type="RefSeq" id="WP_159764873.1">
    <property type="nucleotide sequence ID" value="NZ_WUUT01000006.1"/>
</dbReference>
<evidence type="ECO:0000259" key="3">
    <source>
        <dbReference type="PROSITE" id="PS50110"/>
    </source>
</evidence>
<dbReference type="InterPro" id="IPR050595">
    <property type="entry name" value="Bact_response_regulator"/>
</dbReference>